<evidence type="ECO:0000259" key="1">
    <source>
        <dbReference type="Pfam" id="PF03184"/>
    </source>
</evidence>
<reference evidence="2 3" key="1">
    <citation type="journal article" date="2018" name="Mol. Biol. Evol.">
        <title>Analysis of the draft genome of the red seaweed Gracilariopsis chorda provides insights into genome size evolution in Rhodophyta.</title>
        <authorList>
            <person name="Lee J."/>
            <person name="Yang E.C."/>
            <person name="Graf L."/>
            <person name="Yang J.H."/>
            <person name="Qiu H."/>
            <person name="Zel Zion U."/>
            <person name="Chan C.X."/>
            <person name="Stephens T.G."/>
            <person name="Weber A.P.M."/>
            <person name="Boo G.H."/>
            <person name="Boo S.M."/>
            <person name="Kim K.M."/>
            <person name="Shin Y."/>
            <person name="Jung M."/>
            <person name="Lee S.J."/>
            <person name="Yim H.S."/>
            <person name="Lee J.H."/>
            <person name="Bhattacharya D."/>
            <person name="Yoon H.S."/>
        </authorList>
    </citation>
    <scope>NUCLEOTIDE SEQUENCE [LARGE SCALE GENOMIC DNA]</scope>
    <source>
        <strain evidence="2 3">SKKU-2015</strain>
        <tissue evidence="2">Whole body</tissue>
    </source>
</reference>
<protein>
    <recommendedName>
        <fullName evidence="1">DDE-1 domain-containing protein</fullName>
    </recommendedName>
</protein>
<dbReference type="AlphaFoldDB" id="A0A2V3IVC0"/>
<dbReference type="GO" id="GO:0003676">
    <property type="term" value="F:nucleic acid binding"/>
    <property type="evidence" value="ECO:0007669"/>
    <property type="project" value="InterPro"/>
</dbReference>
<sequence length="163" mass="18546">MMPVVSAGGRAWSLLAVLPGKQAKFRKRHGGTRETPSTFLPPTAYCVYREKAGVDTDIFYHWGEKLVEETSLLRKRHRNIILALDGYGAHCSYKVLKLFKDNNIVVVGLPAHTSHRTQPPDFSVFSPYKTAFRNELNKRTIFVKDETKNDVYTICELLTNAFN</sequence>
<evidence type="ECO:0000313" key="3">
    <source>
        <dbReference type="Proteomes" id="UP000247409"/>
    </source>
</evidence>
<gene>
    <name evidence="2" type="ORF">BWQ96_04210</name>
</gene>
<dbReference type="EMBL" id="NBIV01000046">
    <property type="protein sequence ID" value="PXF46035.1"/>
    <property type="molecule type" value="Genomic_DNA"/>
</dbReference>
<dbReference type="InterPro" id="IPR004875">
    <property type="entry name" value="DDE_SF_endonuclease_dom"/>
</dbReference>
<accession>A0A2V3IVC0</accession>
<name>A0A2V3IVC0_9FLOR</name>
<evidence type="ECO:0000313" key="2">
    <source>
        <dbReference type="EMBL" id="PXF46035.1"/>
    </source>
</evidence>
<feature type="domain" description="DDE-1" evidence="1">
    <location>
        <begin position="5"/>
        <end position="149"/>
    </location>
</feature>
<comment type="caution">
    <text evidence="2">The sequence shown here is derived from an EMBL/GenBank/DDBJ whole genome shotgun (WGS) entry which is preliminary data.</text>
</comment>
<dbReference type="Proteomes" id="UP000247409">
    <property type="component" value="Unassembled WGS sequence"/>
</dbReference>
<proteinExistence type="predicted"/>
<dbReference type="OrthoDB" id="8191755at2759"/>
<keyword evidence="3" id="KW-1185">Reference proteome</keyword>
<dbReference type="Pfam" id="PF03184">
    <property type="entry name" value="DDE_1"/>
    <property type="match status" value="1"/>
</dbReference>
<organism evidence="2 3">
    <name type="scientific">Gracilariopsis chorda</name>
    <dbReference type="NCBI Taxonomy" id="448386"/>
    <lineage>
        <taxon>Eukaryota</taxon>
        <taxon>Rhodophyta</taxon>
        <taxon>Florideophyceae</taxon>
        <taxon>Rhodymeniophycidae</taxon>
        <taxon>Gracilariales</taxon>
        <taxon>Gracilariaceae</taxon>
        <taxon>Gracilariopsis</taxon>
    </lineage>
</organism>